<protein>
    <submittedName>
        <fullName evidence="9">Putative membrane protein</fullName>
    </submittedName>
</protein>
<evidence type="ECO:0000256" key="4">
    <source>
        <dbReference type="ARBA" id="ARBA00022679"/>
    </source>
</evidence>
<keyword evidence="3" id="KW-0328">Glycosyltransferase</keyword>
<dbReference type="Proteomes" id="UP000034492">
    <property type="component" value="Unassembled WGS sequence"/>
</dbReference>
<feature type="transmembrane region" description="Helical" evidence="8">
    <location>
        <begin position="296"/>
        <end position="313"/>
    </location>
</feature>
<keyword evidence="5 8" id="KW-0812">Transmembrane</keyword>
<keyword evidence="2" id="KW-1003">Cell membrane</keyword>
<gene>
    <name evidence="9" type="ORF">US19_C0024G0006</name>
</gene>
<evidence type="ECO:0000256" key="6">
    <source>
        <dbReference type="ARBA" id="ARBA00022989"/>
    </source>
</evidence>
<proteinExistence type="predicted"/>
<comment type="caution">
    <text evidence="9">The sequence shown here is derived from an EMBL/GenBank/DDBJ whole genome shotgun (WGS) entry which is preliminary data.</text>
</comment>
<dbReference type="PANTHER" id="PTHR33908">
    <property type="entry name" value="MANNOSYLTRANSFERASE YKCB-RELATED"/>
    <property type="match status" value="1"/>
</dbReference>
<feature type="transmembrane region" description="Helical" evidence="8">
    <location>
        <begin position="68"/>
        <end position="89"/>
    </location>
</feature>
<evidence type="ECO:0000256" key="1">
    <source>
        <dbReference type="ARBA" id="ARBA00004651"/>
    </source>
</evidence>
<keyword evidence="7 8" id="KW-0472">Membrane</keyword>
<dbReference type="GO" id="GO:0005886">
    <property type="term" value="C:plasma membrane"/>
    <property type="evidence" value="ECO:0007669"/>
    <property type="project" value="UniProtKB-SubCell"/>
</dbReference>
<evidence type="ECO:0000256" key="5">
    <source>
        <dbReference type="ARBA" id="ARBA00022692"/>
    </source>
</evidence>
<evidence type="ECO:0000256" key="7">
    <source>
        <dbReference type="ARBA" id="ARBA00023136"/>
    </source>
</evidence>
<dbReference type="GO" id="GO:0016763">
    <property type="term" value="F:pentosyltransferase activity"/>
    <property type="evidence" value="ECO:0007669"/>
    <property type="project" value="TreeGrafter"/>
</dbReference>
<feature type="transmembrane region" description="Helical" evidence="8">
    <location>
        <begin position="142"/>
        <end position="160"/>
    </location>
</feature>
<reference evidence="9 10" key="1">
    <citation type="journal article" date="2015" name="Nature">
        <title>rRNA introns, odd ribosomes, and small enigmatic genomes across a large radiation of phyla.</title>
        <authorList>
            <person name="Brown C.T."/>
            <person name="Hug L.A."/>
            <person name="Thomas B.C."/>
            <person name="Sharon I."/>
            <person name="Castelle C.J."/>
            <person name="Singh A."/>
            <person name="Wilkins M.J."/>
            <person name="Williams K.H."/>
            <person name="Banfield J.F."/>
        </authorList>
    </citation>
    <scope>NUCLEOTIDE SEQUENCE [LARGE SCALE GENOMIC DNA]</scope>
</reference>
<organism evidence="9 10">
    <name type="scientific">Candidatus Daviesbacteria bacterium GW2011_GWB1_36_5</name>
    <dbReference type="NCBI Taxonomy" id="1618426"/>
    <lineage>
        <taxon>Bacteria</taxon>
        <taxon>Candidatus Daviesiibacteriota</taxon>
    </lineage>
</organism>
<dbReference type="AlphaFoldDB" id="A0A0G0HWZ4"/>
<feature type="transmembrane region" description="Helical" evidence="8">
    <location>
        <begin position="95"/>
        <end position="112"/>
    </location>
</feature>
<keyword evidence="4" id="KW-0808">Transferase</keyword>
<dbReference type="InterPro" id="IPR050297">
    <property type="entry name" value="LipidA_mod_glycosyltrf_83"/>
</dbReference>
<feature type="transmembrane region" description="Helical" evidence="8">
    <location>
        <begin position="349"/>
        <end position="368"/>
    </location>
</feature>
<evidence type="ECO:0000256" key="8">
    <source>
        <dbReference type="SAM" id="Phobius"/>
    </source>
</evidence>
<dbReference type="EMBL" id="LBSA01000024">
    <property type="protein sequence ID" value="KKQ08436.1"/>
    <property type="molecule type" value="Genomic_DNA"/>
</dbReference>
<accession>A0A0G0HWZ4</accession>
<feature type="transmembrane region" description="Helical" evidence="8">
    <location>
        <begin position="270"/>
        <end position="289"/>
    </location>
</feature>
<feature type="transmembrane region" description="Helical" evidence="8">
    <location>
        <begin position="204"/>
        <end position="224"/>
    </location>
</feature>
<evidence type="ECO:0000256" key="2">
    <source>
        <dbReference type="ARBA" id="ARBA00022475"/>
    </source>
</evidence>
<comment type="subcellular location">
    <subcellularLocation>
        <location evidence="1">Cell membrane</location>
        <topology evidence="1">Multi-pass membrane protein</topology>
    </subcellularLocation>
</comment>
<sequence length="496" mass="56604">MNIILMIKNLSKIYNKEILVTIGASLFTIYSYCNSALRYASDDQFILYRYIDNIARGDGFVYNMGEKILGSTTPLFTLLLASIKYVFQIVNTPDLVAYVNITLFSLSAAFFYRLSSGFVSDRWALISATIYFLSSGRIIPQGMETSLFLLIFFVFLDFLLQKKFIYSSIFLSLLLLTRPDAGLIAILAFIYWWQKEGLRKTIKYTVVTIGISLPWLIFATLYFGSPIPQSVMAKLHVNDIINQSSFQAFKVQTSSISRIYWGNIFDPDNIPAQVAVNLLPVCFFVLVWIKKRMNKDNWIILAISLAYLISYSISNPVMFPWYTSQLKPAWILISFAGAVVLISKTRQPWLLGLCTLILISGPAVRWYGLATNNNEGNKILGLFEIAGQIKPSLKSNEKVMVNNFGAIGYATGAYIIDPFGLINPDASRFYPILDKCVDKTLQFTYPPKMIEEMRPDWLLISKKELKNCFSEEWIQSHYSPFYLDGKIISDIWRLKK</sequence>
<feature type="transmembrane region" description="Helical" evidence="8">
    <location>
        <begin position="166"/>
        <end position="192"/>
    </location>
</feature>
<evidence type="ECO:0000313" key="9">
    <source>
        <dbReference type="EMBL" id="KKQ08436.1"/>
    </source>
</evidence>
<evidence type="ECO:0000313" key="10">
    <source>
        <dbReference type="Proteomes" id="UP000034492"/>
    </source>
</evidence>
<name>A0A0G0HWZ4_9BACT</name>
<dbReference type="GO" id="GO:0009103">
    <property type="term" value="P:lipopolysaccharide biosynthetic process"/>
    <property type="evidence" value="ECO:0007669"/>
    <property type="project" value="UniProtKB-ARBA"/>
</dbReference>
<evidence type="ECO:0000256" key="3">
    <source>
        <dbReference type="ARBA" id="ARBA00022676"/>
    </source>
</evidence>
<keyword evidence="6 8" id="KW-1133">Transmembrane helix</keyword>
<dbReference type="PANTHER" id="PTHR33908:SF11">
    <property type="entry name" value="MEMBRANE PROTEIN"/>
    <property type="match status" value="1"/>
</dbReference>